<feature type="transmembrane region" description="Helical" evidence="1">
    <location>
        <begin position="12"/>
        <end position="31"/>
    </location>
</feature>
<sequence length="67" mass="8131">MDQLFNKNIKKFFVVLVLIFLIWLFFMSFHNSFVKDSVESYKYLWVIPLLLSLIFAGICVRYILELY</sequence>
<organism evidence="2">
    <name type="scientific">viral metagenome</name>
    <dbReference type="NCBI Taxonomy" id="1070528"/>
    <lineage>
        <taxon>unclassified sequences</taxon>
        <taxon>metagenomes</taxon>
        <taxon>organismal metagenomes</taxon>
    </lineage>
</organism>
<accession>A0A6C0H0D8</accession>
<name>A0A6C0H0D8_9ZZZZ</name>
<evidence type="ECO:0000313" key="2">
    <source>
        <dbReference type="EMBL" id="QHT74001.1"/>
    </source>
</evidence>
<reference evidence="2" key="1">
    <citation type="journal article" date="2020" name="Nature">
        <title>Giant virus diversity and host interactions through global metagenomics.</title>
        <authorList>
            <person name="Schulz F."/>
            <person name="Roux S."/>
            <person name="Paez-Espino D."/>
            <person name="Jungbluth S."/>
            <person name="Walsh D.A."/>
            <person name="Denef V.J."/>
            <person name="McMahon K.D."/>
            <person name="Konstantinidis K.T."/>
            <person name="Eloe-Fadrosh E.A."/>
            <person name="Kyrpides N.C."/>
            <person name="Woyke T."/>
        </authorList>
    </citation>
    <scope>NUCLEOTIDE SEQUENCE</scope>
    <source>
        <strain evidence="2">GVMAG-M-3300023179-4</strain>
    </source>
</reference>
<keyword evidence="1" id="KW-0472">Membrane</keyword>
<proteinExistence type="predicted"/>
<dbReference type="AlphaFoldDB" id="A0A6C0H0D8"/>
<keyword evidence="1" id="KW-0812">Transmembrane</keyword>
<feature type="transmembrane region" description="Helical" evidence="1">
    <location>
        <begin position="43"/>
        <end position="64"/>
    </location>
</feature>
<dbReference type="EMBL" id="MN739835">
    <property type="protein sequence ID" value="QHT74001.1"/>
    <property type="molecule type" value="Genomic_DNA"/>
</dbReference>
<protein>
    <submittedName>
        <fullName evidence="2">Uncharacterized protein</fullName>
    </submittedName>
</protein>
<evidence type="ECO:0000256" key="1">
    <source>
        <dbReference type="SAM" id="Phobius"/>
    </source>
</evidence>
<keyword evidence="1" id="KW-1133">Transmembrane helix</keyword>